<sequence>MPDFAFHACDTSMFAFSVFETLELNEPKTYREVLKSNESAKWLCAMESEMESLRANKT</sequence>
<organism evidence="1 2">
    <name type="scientific">Cuscuta europaea</name>
    <name type="common">European dodder</name>
    <dbReference type="NCBI Taxonomy" id="41803"/>
    <lineage>
        <taxon>Eukaryota</taxon>
        <taxon>Viridiplantae</taxon>
        <taxon>Streptophyta</taxon>
        <taxon>Embryophyta</taxon>
        <taxon>Tracheophyta</taxon>
        <taxon>Spermatophyta</taxon>
        <taxon>Magnoliopsida</taxon>
        <taxon>eudicotyledons</taxon>
        <taxon>Gunneridae</taxon>
        <taxon>Pentapetalae</taxon>
        <taxon>asterids</taxon>
        <taxon>lamiids</taxon>
        <taxon>Solanales</taxon>
        <taxon>Convolvulaceae</taxon>
        <taxon>Cuscuteae</taxon>
        <taxon>Cuscuta</taxon>
        <taxon>Cuscuta subgen. Cuscuta</taxon>
    </lineage>
</organism>
<accession>A0A9P1EG49</accession>
<dbReference type="EMBL" id="CAMAPE010000041">
    <property type="protein sequence ID" value="CAH9102755.1"/>
    <property type="molecule type" value="Genomic_DNA"/>
</dbReference>
<name>A0A9P1EG49_CUSEU</name>
<gene>
    <name evidence="1" type="ORF">CEURO_LOCUS15902</name>
</gene>
<evidence type="ECO:0008006" key="3">
    <source>
        <dbReference type="Google" id="ProtNLM"/>
    </source>
</evidence>
<dbReference type="OrthoDB" id="1729718at2759"/>
<reference evidence="1" key="1">
    <citation type="submission" date="2022-07" db="EMBL/GenBank/DDBJ databases">
        <authorList>
            <person name="Macas J."/>
            <person name="Novak P."/>
            <person name="Neumann P."/>
        </authorList>
    </citation>
    <scope>NUCLEOTIDE SEQUENCE</scope>
</reference>
<protein>
    <recommendedName>
        <fullName evidence="3">Retrovirus-related Pol polyprotein from transposon TNT 1-94</fullName>
    </recommendedName>
</protein>
<comment type="caution">
    <text evidence="1">The sequence shown here is derived from an EMBL/GenBank/DDBJ whole genome shotgun (WGS) entry which is preliminary data.</text>
</comment>
<evidence type="ECO:0000313" key="1">
    <source>
        <dbReference type="EMBL" id="CAH9102755.1"/>
    </source>
</evidence>
<keyword evidence="2" id="KW-1185">Reference proteome</keyword>
<evidence type="ECO:0000313" key="2">
    <source>
        <dbReference type="Proteomes" id="UP001152484"/>
    </source>
</evidence>
<dbReference type="AlphaFoldDB" id="A0A9P1EG49"/>
<dbReference type="Proteomes" id="UP001152484">
    <property type="component" value="Unassembled WGS sequence"/>
</dbReference>
<proteinExistence type="predicted"/>